<dbReference type="EMBL" id="JACTAM010000013">
    <property type="protein sequence ID" value="KAI2657753.1"/>
    <property type="molecule type" value="Genomic_DNA"/>
</dbReference>
<accession>A0ABQ8M4D3</accession>
<sequence length="393" mass="42471">MSTLSFCFRSVPLIDPLLRPEYILLHLEQREKSLEGHTRLFLVFSSLTTYPDDALVLEPILPPLWSGHWREINLCSLPVSWRNSPVPLPTHCPVHHFPTVRSPPMTESQSQLQGATELRIATEPKLRVPLDQVSEPVTTPTTREKAVANEIAEGSSAHCNMPEGDLIDLLTCPLSSLLLWSTLLEGAPISEFSPERAPVPKLSPERAPVSKSSPEKHSVPKFSPERAPVSKSNPKRHSVPKGIPKSPEALPPAPPSSSAVVWPAPLLTLSPPSVQWACRGPASLHRCYGWRIPCLPVDSAAPPWLLAPYSLPWPSSPLAPPGYLIPPAMPWSVFDHPAPRDSTSPASPRPSVPPAPSGSSNPPTPPWSSVASASPWPPGSTPLCQSLLPSAPA</sequence>
<feature type="compositionally biased region" description="Pro residues" evidence="1">
    <location>
        <begin position="347"/>
        <end position="366"/>
    </location>
</feature>
<feature type="region of interest" description="Disordered" evidence="1">
    <location>
        <begin position="192"/>
        <end position="255"/>
    </location>
</feature>
<evidence type="ECO:0000256" key="1">
    <source>
        <dbReference type="SAM" id="MobiDB-lite"/>
    </source>
</evidence>
<organism evidence="2 3">
    <name type="scientific">Labeo rohita</name>
    <name type="common">Indian major carp</name>
    <name type="synonym">Cyprinus rohita</name>
    <dbReference type="NCBI Taxonomy" id="84645"/>
    <lineage>
        <taxon>Eukaryota</taxon>
        <taxon>Metazoa</taxon>
        <taxon>Chordata</taxon>
        <taxon>Craniata</taxon>
        <taxon>Vertebrata</taxon>
        <taxon>Euteleostomi</taxon>
        <taxon>Actinopterygii</taxon>
        <taxon>Neopterygii</taxon>
        <taxon>Teleostei</taxon>
        <taxon>Ostariophysi</taxon>
        <taxon>Cypriniformes</taxon>
        <taxon>Cyprinidae</taxon>
        <taxon>Labeoninae</taxon>
        <taxon>Labeonini</taxon>
        <taxon>Labeo</taxon>
    </lineage>
</organism>
<proteinExistence type="predicted"/>
<keyword evidence="3" id="KW-1185">Reference proteome</keyword>
<feature type="compositionally biased region" description="Polar residues" evidence="1">
    <location>
        <begin position="382"/>
        <end position="393"/>
    </location>
</feature>
<evidence type="ECO:0000313" key="3">
    <source>
        <dbReference type="Proteomes" id="UP000830375"/>
    </source>
</evidence>
<comment type="caution">
    <text evidence="2">The sequence shown here is derived from an EMBL/GenBank/DDBJ whole genome shotgun (WGS) entry which is preliminary data.</text>
</comment>
<reference evidence="2 3" key="1">
    <citation type="submission" date="2022-01" db="EMBL/GenBank/DDBJ databases">
        <title>A high-quality chromosome-level genome assembly of rohu carp, Labeo rohita.</title>
        <authorList>
            <person name="Arick M.A. II"/>
            <person name="Hsu C.-Y."/>
            <person name="Magbanua Z."/>
            <person name="Pechanova O."/>
            <person name="Grover C."/>
            <person name="Miller E."/>
            <person name="Thrash A."/>
            <person name="Ezzel L."/>
            <person name="Alam S."/>
            <person name="Benzie J."/>
            <person name="Hamilton M."/>
            <person name="Karsi A."/>
            <person name="Lawrence M.L."/>
            <person name="Peterson D.G."/>
        </authorList>
    </citation>
    <scope>NUCLEOTIDE SEQUENCE [LARGE SCALE GENOMIC DNA]</scope>
    <source>
        <strain evidence="3">BAU-BD-2019</strain>
        <tissue evidence="2">Blood</tissue>
    </source>
</reference>
<gene>
    <name evidence="2" type="ORF">H4Q32_009143</name>
</gene>
<evidence type="ECO:0000313" key="2">
    <source>
        <dbReference type="EMBL" id="KAI2657753.1"/>
    </source>
</evidence>
<dbReference type="Proteomes" id="UP000830375">
    <property type="component" value="Unassembled WGS sequence"/>
</dbReference>
<name>A0ABQ8M4D3_LABRO</name>
<protein>
    <submittedName>
        <fullName evidence="2">Streptococcal surface protein A</fullName>
    </submittedName>
</protein>
<feature type="region of interest" description="Disordered" evidence="1">
    <location>
        <begin position="335"/>
        <end position="393"/>
    </location>
</feature>